<dbReference type="Proteomes" id="UP001419268">
    <property type="component" value="Unassembled WGS sequence"/>
</dbReference>
<comment type="caution">
    <text evidence="2">The sequence shown here is derived from an EMBL/GenBank/DDBJ whole genome shotgun (WGS) entry which is preliminary data.</text>
</comment>
<accession>A0AAP0LA24</accession>
<gene>
    <name evidence="2" type="ORF">Scep_001768</name>
</gene>
<keyword evidence="3" id="KW-1185">Reference proteome</keyword>
<evidence type="ECO:0000313" key="2">
    <source>
        <dbReference type="EMBL" id="KAK9166577.1"/>
    </source>
</evidence>
<sequence length="53" mass="5758">MTAAARRLRPQPRHLPRPPRRPSLAPRCWSAAAAAAGVALIDCLRLPPPRLLA</sequence>
<protein>
    <submittedName>
        <fullName evidence="2">Uncharacterized protein</fullName>
    </submittedName>
</protein>
<organism evidence="2 3">
    <name type="scientific">Stephania cephalantha</name>
    <dbReference type="NCBI Taxonomy" id="152367"/>
    <lineage>
        <taxon>Eukaryota</taxon>
        <taxon>Viridiplantae</taxon>
        <taxon>Streptophyta</taxon>
        <taxon>Embryophyta</taxon>
        <taxon>Tracheophyta</taxon>
        <taxon>Spermatophyta</taxon>
        <taxon>Magnoliopsida</taxon>
        <taxon>Ranunculales</taxon>
        <taxon>Menispermaceae</taxon>
        <taxon>Menispermoideae</taxon>
        <taxon>Cissampelideae</taxon>
        <taxon>Stephania</taxon>
    </lineage>
</organism>
<evidence type="ECO:0000256" key="1">
    <source>
        <dbReference type="SAM" id="MobiDB-lite"/>
    </source>
</evidence>
<name>A0AAP0LA24_9MAGN</name>
<dbReference type="AlphaFoldDB" id="A0AAP0LA24"/>
<proteinExistence type="predicted"/>
<dbReference type="EMBL" id="JBBNAG010000001">
    <property type="protein sequence ID" value="KAK9166577.1"/>
    <property type="molecule type" value="Genomic_DNA"/>
</dbReference>
<evidence type="ECO:0000313" key="3">
    <source>
        <dbReference type="Proteomes" id="UP001419268"/>
    </source>
</evidence>
<feature type="compositionally biased region" description="Basic residues" evidence="1">
    <location>
        <begin position="1"/>
        <end position="20"/>
    </location>
</feature>
<feature type="region of interest" description="Disordered" evidence="1">
    <location>
        <begin position="1"/>
        <end position="23"/>
    </location>
</feature>
<reference evidence="2 3" key="1">
    <citation type="submission" date="2024-01" db="EMBL/GenBank/DDBJ databases">
        <title>Genome assemblies of Stephania.</title>
        <authorList>
            <person name="Yang L."/>
        </authorList>
    </citation>
    <scope>NUCLEOTIDE SEQUENCE [LARGE SCALE GENOMIC DNA]</scope>
    <source>
        <strain evidence="2">JXDWG</strain>
        <tissue evidence="2">Leaf</tissue>
    </source>
</reference>